<accession>A0A1H9F5N3</accession>
<dbReference type="Proteomes" id="UP000199766">
    <property type="component" value="Unassembled WGS sequence"/>
</dbReference>
<keyword evidence="3" id="KW-1185">Reference proteome</keyword>
<proteinExistence type="predicted"/>
<organism evidence="2 3">
    <name type="scientific">Giesbergeria anulus</name>
    <dbReference type="NCBI Taxonomy" id="180197"/>
    <lineage>
        <taxon>Bacteria</taxon>
        <taxon>Pseudomonadati</taxon>
        <taxon>Pseudomonadota</taxon>
        <taxon>Betaproteobacteria</taxon>
        <taxon>Burkholderiales</taxon>
        <taxon>Comamonadaceae</taxon>
        <taxon>Giesbergeria</taxon>
    </lineage>
</organism>
<feature type="compositionally biased region" description="Low complexity" evidence="1">
    <location>
        <begin position="103"/>
        <end position="115"/>
    </location>
</feature>
<sequence length="185" mass="19494">MNRDMIAATYIGFGIGGESTALAFMGDYGTQNHRHQNTCRRTAPSIFEGVKNAITNGFPESGGGGVSTTESACTEATGTDAAPEASSDDDDGGDGDGDPDGWRPSPSLSPLRAPPCNAVTRTGAPPPDNPEFELWRLPTVLQRYPVSKRTWFAGVKSGIYPPPVKIATRAVAWRAADIRALVASL</sequence>
<feature type="region of interest" description="Disordered" evidence="1">
    <location>
        <begin position="54"/>
        <end position="127"/>
    </location>
</feature>
<name>A0A1H9F5N3_9BURK</name>
<evidence type="ECO:0000313" key="3">
    <source>
        <dbReference type="Proteomes" id="UP000199766"/>
    </source>
</evidence>
<protein>
    <submittedName>
        <fullName evidence="2">Transcriptional regulator, AlpA family</fullName>
    </submittedName>
</protein>
<dbReference type="AlphaFoldDB" id="A0A1H9F5N3"/>
<reference evidence="2 3" key="1">
    <citation type="submission" date="2016-10" db="EMBL/GenBank/DDBJ databases">
        <authorList>
            <person name="de Groot N.N."/>
        </authorList>
    </citation>
    <scope>NUCLEOTIDE SEQUENCE [LARGE SCALE GENOMIC DNA]</scope>
    <source>
        <strain evidence="2 3">ATCC 35958</strain>
    </source>
</reference>
<dbReference type="STRING" id="180197.SAMN02982919_00451"/>
<gene>
    <name evidence="2" type="ORF">SAMN02982919_00451</name>
</gene>
<dbReference type="EMBL" id="FOGD01000001">
    <property type="protein sequence ID" value="SEQ32723.1"/>
    <property type="molecule type" value="Genomic_DNA"/>
</dbReference>
<evidence type="ECO:0000256" key="1">
    <source>
        <dbReference type="SAM" id="MobiDB-lite"/>
    </source>
</evidence>
<evidence type="ECO:0000313" key="2">
    <source>
        <dbReference type="EMBL" id="SEQ32723.1"/>
    </source>
</evidence>
<feature type="compositionally biased region" description="Acidic residues" evidence="1">
    <location>
        <begin position="86"/>
        <end position="99"/>
    </location>
</feature>
<feature type="compositionally biased region" description="Polar residues" evidence="1">
    <location>
        <begin position="67"/>
        <end position="77"/>
    </location>
</feature>